<accession>A0AAU8A6P5</accession>
<dbReference type="AlphaFoldDB" id="A0AAU8A6P5"/>
<dbReference type="EMBL" id="CP117826">
    <property type="protein sequence ID" value="XCC61780.1"/>
    <property type="molecule type" value="Genomic_DNA"/>
</dbReference>
<organism evidence="1">
    <name type="scientific">Christensenella massiliensis</name>
    <dbReference type="NCBI Taxonomy" id="1805714"/>
    <lineage>
        <taxon>Bacteria</taxon>
        <taxon>Bacillati</taxon>
        <taxon>Bacillota</taxon>
        <taxon>Clostridia</taxon>
        <taxon>Christensenellales</taxon>
        <taxon>Christensenellaceae</taxon>
        <taxon>Christensenella</taxon>
    </lineage>
</organism>
<name>A0AAU8A6P5_9FIRM</name>
<proteinExistence type="predicted"/>
<gene>
    <name evidence="1" type="ORF">PUP29_09605</name>
</gene>
<sequence>MLYFREKDREFIKNNFDNWEELFREEDVDRILLELHLFIDREGFDEFYNLNDLGREAQRVYDSIYYNN</sequence>
<protein>
    <submittedName>
        <fullName evidence="1">Uncharacterized protein</fullName>
    </submittedName>
</protein>
<evidence type="ECO:0000313" key="1">
    <source>
        <dbReference type="EMBL" id="XCC61780.1"/>
    </source>
</evidence>
<reference evidence="1" key="1">
    <citation type="submission" date="2023-02" db="EMBL/GenBank/DDBJ databases">
        <title>Gut commensal Christensenella minuta modulates host metabolism via a new class of secondary bile acids.</title>
        <authorList>
            <person name="Liu C."/>
        </authorList>
    </citation>
    <scope>NUCLEOTIDE SEQUENCE</scope>
    <source>
        <strain evidence="1">CA70</strain>
    </source>
</reference>
<dbReference type="RefSeq" id="WP_079546121.1">
    <property type="nucleotide sequence ID" value="NZ_CP117826.1"/>
</dbReference>